<comment type="caution">
    <text evidence="1">The sequence shown here is derived from an EMBL/GenBank/DDBJ whole genome shotgun (WGS) entry which is preliminary data.</text>
</comment>
<dbReference type="EMBL" id="BMAV01000324">
    <property type="protein sequence ID" value="GFY37508.1"/>
    <property type="molecule type" value="Genomic_DNA"/>
</dbReference>
<reference evidence="1" key="1">
    <citation type="submission" date="2020-08" db="EMBL/GenBank/DDBJ databases">
        <title>Multicomponent nature underlies the extraordinary mechanical properties of spider dragline silk.</title>
        <authorList>
            <person name="Kono N."/>
            <person name="Nakamura H."/>
            <person name="Mori M."/>
            <person name="Yoshida Y."/>
            <person name="Ohtoshi R."/>
            <person name="Malay A.D."/>
            <person name="Moran D.A.P."/>
            <person name="Tomita M."/>
            <person name="Numata K."/>
            <person name="Arakawa K."/>
        </authorList>
    </citation>
    <scope>NUCLEOTIDE SEQUENCE</scope>
</reference>
<gene>
    <name evidence="1" type="ORF">TNIN_315591</name>
</gene>
<dbReference type="AlphaFoldDB" id="A0A8X6WLV4"/>
<accession>A0A8X6WLV4</accession>
<proteinExistence type="predicted"/>
<evidence type="ECO:0000313" key="1">
    <source>
        <dbReference type="EMBL" id="GFY37508.1"/>
    </source>
</evidence>
<sequence length="94" mass="10986">MYPYMLSSCSSDISGVIFQHWVRPNVEKFRSARLVIVYVETLFDKGVEGLYWGHECCRGWREVFRKEEAYSRSPSINGASGLDCIFWMGQRDHI</sequence>
<dbReference type="Proteomes" id="UP000886998">
    <property type="component" value="Unassembled WGS sequence"/>
</dbReference>
<evidence type="ECO:0000313" key="2">
    <source>
        <dbReference type="Proteomes" id="UP000886998"/>
    </source>
</evidence>
<organism evidence="1 2">
    <name type="scientific">Trichonephila inaurata madagascariensis</name>
    <dbReference type="NCBI Taxonomy" id="2747483"/>
    <lineage>
        <taxon>Eukaryota</taxon>
        <taxon>Metazoa</taxon>
        <taxon>Ecdysozoa</taxon>
        <taxon>Arthropoda</taxon>
        <taxon>Chelicerata</taxon>
        <taxon>Arachnida</taxon>
        <taxon>Araneae</taxon>
        <taxon>Araneomorphae</taxon>
        <taxon>Entelegynae</taxon>
        <taxon>Araneoidea</taxon>
        <taxon>Nephilidae</taxon>
        <taxon>Trichonephila</taxon>
        <taxon>Trichonephila inaurata</taxon>
    </lineage>
</organism>
<protein>
    <submittedName>
        <fullName evidence="1">Uncharacterized protein</fullName>
    </submittedName>
</protein>
<keyword evidence="2" id="KW-1185">Reference proteome</keyword>
<name>A0A8X6WLV4_9ARAC</name>